<dbReference type="EMBL" id="CAJVPV010027370">
    <property type="protein sequence ID" value="CAG8733907.1"/>
    <property type="molecule type" value="Genomic_DNA"/>
</dbReference>
<proteinExistence type="predicted"/>
<dbReference type="OrthoDB" id="2276331at2759"/>
<dbReference type="AlphaFoldDB" id="A0A9N9IGH0"/>
<feature type="non-terminal residue" evidence="2">
    <location>
        <position position="346"/>
    </location>
</feature>
<evidence type="ECO:0000313" key="3">
    <source>
        <dbReference type="Proteomes" id="UP000789342"/>
    </source>
</evidence>
<dbReference type="PANTHER" id="PTHR10492">
    <property type="match status" value="1"/>
</dbReference>
<protein>
    <submittedName>
        <fullName evidence="2">16572_t:CDS:1</fullName>
    </submittedName>
</protein>
<dbReference type="InterPro" id="IPR049163">
    <property type="entry name" value="Pif1-like_2B_dom"/>
</dbReference>
<organism evidence="2 3">
    <name type="scientific">Acaulospora morrowiae</name>
    <dbReference type="NCBI Taxonomy" id="94023"/>
    <lineage>
        <taxon>Eukaryota</taxon>
        <taxon>Fungi</taxon>
        <taxon>Fungi incertae sedis</taxon>
        <taxon>Mucoromycota</taxon>
        <taxon>Glomeromycotina</taxon>
        <taxon>Glomeromycetes</taxon>
        <taxon>Diversisporales</taxon>
        <taxon>Acaulosporaceae</taxon>
        <taxon>Acaulospora</taxon>
    </lineage>
</organism>
<evidence type="ECO:0000259" key="1">
    <source>
        <dbReference type="Pfam" id="PF21530"/>
    </source>
</evidence>
<dbReference type="PANTHER" id="PTHR10492:SF57">
    <property type="entry name" value="ATP-DEPENDENT DNA HELICASE"/>
    <property type="match status" value="1"/>
</dbReference>
<dbReference type="Pfam" id="PF21530">
    <property type="entry name" value="Pif1_2B_dom"/>
    <property type="match status" value="1"/>
</dbReference>
<feature type="domain" description="DNA helicase Pif1-like 2B" evidence="1">
    <location>
        <begin position="313"/>
        <end position="344"/>
    </location>
</feature>
<name>A0A9N9IGH0_9GLOM</name>
<gene>
    <name evidence="2" type="ORF">AMORRO_LOCUS14228</name>
</gene>
<keyword evidence="3" id="KW-1185">Reference proteome</keyword>
<dbReference type="Proteomes" id="UP000789342">
    <property type="component" value="Unassembled WGS sequence"/>
</dbReference>
<comment type="caution">
    <text evidence="2">The sequence shown here is derived from an EMBL/GenBank/DDBJ whole genome shotgun (WGS) entry which is preliminary data.</text>
</comment>
<evidence type="ECO:0000313" key="2">
    <source>
        <dbReference type="EMBL" id="CAG8733907.1"/>
    </source>
</evidence>
<reference evidence="2" key="1">
    <citation type="submission" date="2021-06" db="EMBL/GenBank/DDBJ databases">
        <authorList>
            <person name="Kallberg Y."/>
            <person name="Tangrot J."/>
            <person name="Rosling A."/>
        </authorList>
    </citation>
    <scope>NUCLEOTIDE SEQUENCE</scope>
    <source>
        <strain evidence="2">CL551</strain>
    </source>
</reference>
<feature type="non-terminal residue" evidence="2">
    <location>
        <position position="1"/>
    </location>
</feature>
<sequence>HDCVTIELISRDNMDVTDEIHRYLNARYVSASEASWRIFHYRLHNEKPDIQRLQIHLPDQQIVTFSDDQPLQSVLQQDNIRKTMLTEWFTANATHLDARELTYGNFPTKWVWNKKKRLWTPRKRDDILIQACHDINNYTLELSNEDLQNKALYHLQSILCQNGKNLTNFPHMPTPTINPIAFCDNYLIQEELQYDMLTFARQANSNKSQLNSDQLATNIRLLQNAKAPDATAQQDFANWLLQLGEGCILMVNKGENIIKLPMDIVLPSQNIQDLINFVYTDLAALYTVIILTICADSLCEKADNNQVHLYPIEFLNSVNMGNLPAHKLFFKVGTPIMLMRNLNAVE</sequence>
<accession>A0A9N9IGH0</accession>